<dbReference type="InterPro" id="IPR050905">
    <property type="entry name" value="Plant_NBS-LRR"/>
</dbReference>
<dbReference type="InterPro" id="IPR002182">
    <property type="entry name" value="NB-ARC"/>
</dbReference>
<accession>A0AAV5IV27</accession>
<dbReference type="EMBL" id="BPVZ01000018">
    <property type="protein sequence ID" value="GKV02446.1"/>
    <property type="molecule type" value="Genomic_DNA"/>
</dbReference>
<protein>
    <recommendedName>
        <fullName evidence="4">NB-ARC domain-containing protein</fullName>
    </recommendedName>
</protein>
<keyword evidence="1" id="KW-0547">Nucleotide-binding</keyword>
<dbReference type="PANTHER" id="PTHR33463:SF198">
    <property type="entry name" value="RPP4C3"/>
    <property type="match status" value="1"/>
</dbReference>
<comment type="caution">
    <text evidence="5">The sequence shown here is derived from an EMBL/GenBank/DDBJ whole genome shotgun (WGS) entry which is preliminary data.</text>
</comment>
<feature type="domain" description="NB-ARC" evidence="4">
    <location>
        <begin position="4"/>
        <end position="123"/>
    </location>
</feature>
<gene>
    <name evidence="5" type="ORF">SLEP1_g14882</name>
</gene>
<proteinExistence type="predicted"/>
<evidence type="ECO:0000256" key="2">
    <source>
        <dbReference type="ARBA" id="ARBA00022821"/>
    </source>
</evidence>
<dbReference type="AlphaFoldDB" id="A0AAV5IV27"/>
<evidence type="ECO:0000259" key="4">
    <source>
        <dbReference type="Pfam" id="PF00931"/>
    </source>
</evidence>
<keyword evidence="2" id="KW-0611">Plant defense</keyword>
<dbReference type="InterPro" id="IPR027417">
    <property type="entry name" value="P-loop_NTPase"/>
</dbReference>
<evidence type="ECO:0000313" key="5">
    <source>
        <dbReference type="EMBL" id="GKV02446.1"/>
    </source>
</evidence>
<dbReference type="SUPFAM" id="SSF52540">
    <property type="entry name" value="P-loop containing nucleoside triphosphate hydrolases"/>
    <property type="match status" value="1"/>
</dbReference>
<dbReference type="GO" id="GO:0005524">
    <property type="term" value="F:ATP binding"/>
    <property type="evidence" value="ECO:0007669"/>
    <property type="project" value="UniProtKB-KW"/>
</dbReference>
<dbReference type="Gene3D" id="1.10.8.430">
    <property type="entry name" value="Helical domain of apoptotic protease-activating factors"/>
    <property type="match status" value="1"/>
</dbReference>
<organism evidence="5 6">
    <name type="scientific">Rubroshorea leprosula</name>
    <dbReference type="NCBI Taxonomy" id="152421"/>
    <lineage>
        <taxon>Eukaryota</taxon>
        <taxon>Viridiplantae</taxon>
        <taxon>Streptophyta</taxon>
        <taxon>Embryophyta</taxon>
        <taxon>Tracheophyta</taxon>
        <taxon>Spermatophyta</taxon>
        <taxon>Magnoliopsida</taxon>
        <taxon>eudicotyledons</taxon>
        <taxon>Gunneridae</taxon>
        <taxon>Pentapetalae</taxon>
        <taxon>rosids</taxon>
        <taxon>malvids</taxon>
        <taxon>Malvales</taxon>
        <taxon>Dipterocarpaceae</taxon>
        <taxon>Rubroshorea</taxon>
    </lineage>
</organism>
<keyword evidence="3" id="KW-0067">ATP-binding</keyword>
<evidence type="ECO:0000256" key="1">
    <source>
        <dbReference type="ARBA" id="ARBA00022741"/>
    </source>
</evidence>
<dbReference type="GO" id="GO:0006952">
    <property type="term" value="P:defense response"/>
    <property type="evidence" value="ECO:0007669"/>
    <property type="project" value="UniProtKB-KW"/>
</dbReference>
<dbReference type="Gene3D" id="3.40.50.300">
    <property type="entry name" value="P-loop containing nucleotide triphosphate hydrolases"/>
    <property type="match status" value="1"/>
</dbReference>
<dbReference type="PANTHER" id="PTHR33463">
    <property type="entry name" value="NB-ARC DOMAIN-CONTAINING PROTEIN-RELATED"/>
    <property type="match status" value="1"/>
</dbReference>
<evidence type="ECO:0000313" key="6">
    <source>
        <dbReference type="Proteomes" id="UP001054252"/>
    </source>
</evidence>
<name>A0AAV5IV27_9ROSI</name>
<dbReference type="GO" id="GO:0043531">
    <property type="term" value="F:ADP binding"/>
    <property type="evidence" value="ECO:0007669"/>
    <property type="project" value="InterPro"/>
</dbReference>
<keyword evidence="6" id="KW-1185">Reference proteome</keyword>
<reference evidence="5 6" key="1">
    <citation type="journal article" date="2021" name="Commun. Biol.">
        <title>The genome of Shorea leprosula (Dipterocarpaceae) highlights the ecological relevance of drought in aseasonal tropical rainforests.</title>
        <authorList>
            <person name="Ng K.K.S."/>
            <person name="Kobayashi M.J."/>
            <person name="Fawcett J.A."/>
            <person name="Hatakeyama M."/>
            <person name="Paape T."/>
            <person name="Ng C.H."/>
            <person name="Ang C.C."/>
            <person name="Tnah L.H."/>
            <person name="Lee C.T."/>
            <person name="Nishiyama T."/>
            <person name="Sese J."/>
            <person name="O'Brien M.J."/>
            <person name="Copetti D."/>
            <person name="Mohd Noor M.I."/>
            <person name="Ong R.C."/>
            <person name="Putra M."/>
            <person name="Sireger I.Z."/>
            <person name="Indrioko S."/>
            <person name="Kosugi Y."/>
            <person name="Izuno A."/>
            <person name="Isagi Y."/>
            <person name="Lee S.L."/>
            <person name="Shimizu K.K."/>
        </authorList>
    </citation>
    <scope>NUCLEOTIDE SEQUENCE [LARGE SCALE GENOMIC DNA]</scope>
    <source>
        <strain evidence="5">214</strain>
    </source>
</reference>
<dbReference type="InterPro" id="IPR042197">
    <property type="entry name" value="Apaf_helical"/>
</dbReference>
<dbReference type="Pfam" id="PF00931">
    <property type="entry name" value="NB-ARC"/>
    <property type="match status" value="1"/>
</dbReference>
<dbReference type="Proteomes" id="UP001054252">
    <property type="component" value="Unassembled WGS sequence"/>
</dbReference>
<evidence type="ECO:0000256" key="3">
    <source>
        <dbReference type="ARBA" id="ARBA00022840"/>
    </source>
</evidence>
<dbReference type="PRINTS" id="PR00364">
    <property type="entry name" value="DISEASERSIST"/>
</dbReference>
<sequence>MVVLDQIMEALKSPIVNMIGVHGTSGVGKTMLVKEVKRKAKQDSLLFPTVVTTKVTKNRELKKIQEDIACGLGMDQISFTELTDQQVADRIRARLLKEKKFLIILDDVWETEIALEEIGIPSASGLRQPIDRKNEISSSSEEHPVTCKILLISEERDVLLRRMDSEYHQVFEVCKLEPDESWELFKKTIGDDVETPDLQHLAEEIVEKCLGLPAAIVSVANAMRGKTQLYEWKDALLSLKNPSPDGISAAIYKAIELLKKKKI</sequence>